<dbReference type="EMBL" id="CAJHNH020006668">
    <property type="protein sequence ID" value="CAG5133994.1"/>
    <property type="molecule type" value="Genomic_DNA"/>
</dbReference>
<evidence type="ECO:0000256" key="1">
    <source>
        <dbReference type="SAM" id="MobiDB-lite"/>
    </source>
</evidence>
<dbReference type="OrthoDB" id="306254at2759"/>
<dbReference type="PANTHER" id="PTHR13958:SF3">
    <property type="entry name" value="CAP-GLY DOMAIN-CONTAINING PROTEIN-RELATED"/>
    <property type="match status" value="1"/>
</dbReference>
<dbReference type="PANTHER" id="PTHR13958">
    <property type="entry name" value="CENTROSOME-ASSOCIATED PROTEIN 350"/>
    <property type="match status" value="1"/>
</dbReference>
<dbReference type="InterPro" id="IPR028750">
    <property type="entry name" value="CEP350/CC187"/>
</dbReference>
<accession>A0A8S3ZYP5</accession>
<organism evidence="3 4">
    <name type="scientific">Candidula unifasciata</name>
    <dbReference type="NCBI Taxonomy" id="100452"/>
    <lineage>
        <taxon>Eukaryota</taxon>
        <taxon>Metazoa</taxon>
        <taxon>Spiralia</taxon>
        <taxon>Lophotrochozoa</taxon>
        <taxon>Mollusca</taxon>
        <taxon>Gastropoda</taxon>
        <taxon>Heterobranchia</taxon>
        <taxon>Euthyneura</taxon>
        <taxon>Panpulmonata</taxon>
        <taxon>Eupulmonata</taxon>
        <taxon>Stylommatophora</taxon>
        <taxon>Helicina</taxon>
        <taxon>Helicoidea</taxon>
        <taxon>Geomitridae</taxon>
        <taxon>Candidula</taxon>
    </lineage>
</organism>
<dbReference type="GO" id="GO:0008017">
    <property type="term" value="F:microtubule binding"/>
    <property type="evidence" value="ECO:0007669"/>
    <property type="project" value="InterPro"/>
</dbReference>
<feature type="domain" description="DUF4378" evidence="2">
    <location>
        <begin position="97"/>
        <end position="230"/>
    </location>
</feature>
<reference evidence="3" key="1">
    <citation type="submission" date="2021-04" db="EMBL/GenBank/DDBJ databases">
        <authorList>
            <consortium name="Molecular Ecology Group"/>
        </authorList>
    </citation>
    <scope>NUCLEOTIDE SEQUENCE</scope>
</reference>
<dbReference type="InterPro" id="IPR025486">
    <property type="entry name" value="DUF4378"/>
</dbReference>
<dbReference type="AlphaFoldDB" id="A0A8S3ZYP5"/>
<feature type="region of interest" description="Disordered" evidence="1">
    <location>
        <begin position="19"/>
        <end position="40"/>
    </location>
</feature>
<evidence type="ECO:0000313" key="3">
    <source>
        <dbReference type="EMBL" id="CAG5133994.1"/>
    </source>
</evidence>
<dbReference type="GO" id="GO:0005813">
    <property type="term" value="C:centrosome"/>
    <property type="evidence" value="ECO:0007669"/>
    <property type="project" value="InterPro"/>
</dbReference>
<sequence>RNKLNDELTGLFGEYIDDDLDFEQSTARPPPPYPLERNIPQPEEISPVVPHTREEIAPIVSRAVEVYWEKRRFGESLEGVEVPADFLLEAEDETSSDRLTVQSRRSWKMMLFDLTGEIIRDIYNSDDKSDVPVWQKSKHRSQKYFHKTSPPTTIQGLQPLVQSAVFQLLGLNGSRRYNTVNKWNIRKKKDLVDAILTQELGEEELGWVDYDDDELNLKMSLAESIFDSLVLDT</sequence>
<feature type="non-terminal residue" evidence="3">
    <location>
        <position position="233"/>
    </location>
</feature>
<dbReference type="Proteomes" id="UP000678393">
    <property type="component" value="Unassembled WGS sequence"/>
</dbReference>
<comment type="caution">
    <text evidence="3">The sequence shown here is derived from an EMBL/GenBank/DDBJ whole genome shotgun (WGS) entry which is preliminary data.</text>
</comment>
<gene>
    <name evidence="3" type="ORF">CUNI_LOCUS19552</name>
</gene>
<name>A0A8S3ZYP5_9EUPU</name>
<feature type="non-terminal residue" evidence="3">
    <location>
        <position position="1"/>
    </location>
</feature>
<keyword evidence="4" id="KW-1185">Reference proteome</keyword>
<protein>
    <recommendedName>
        <fullName evidence="2">DUF4378 domain-containing protein</fullName>
    </recommendedName>
</protein>
<evidence type="ECO:0000313" key="4">
    <source>
        <dbReference type="Proteomes" id="UP000678393"/>
    </source>
</evidence>
<evidence type="ECO:0000259" key="2">
    <source>
        <dbReference type="Pfam" id="PF14309"/>
    </source>
</evidence>
<dbReference type="Pfam" id="PF14309">
    <property type="entry name" value="DUF4378"/>
    <property type="match status" value="1"/>
</dbReference>
<dbReference type="GO" id="GO:0034453">
    <property type="term" value="P:microtubule anchoring"/>
    <property type="evidence" value="ECO:0007669"/>
    <property type="project" value="InterPro"/>
</dbReference>
<proteinExistence type="predicted"/>